<dbReference type="InterPro" id="IPR036986">
    <property type="entry name" value="S4_RNA-bd_sf"/>
</dbReference>
<reference evidence="8" key="2">
    <citation type="submission" date="2015-08" db="EMBL/GenBank/DDBJ databases">
        <title>Complete DNA Sequence of Pseudomonas syringae pv. actinidiae, the Causal Agent of Kiwifruit Canker Disease.</title>
        <authorList>
            <person name="Rikkerink E.H.A."/>
            <person name="Fineran P.C."/>
        </authorList>
    </citation>
    <scope>NUCLEOTIDE SEQUENCE</scope>
    <source>
        <strain evidence="8">SkMP5</strain>
    </source>
</reference>
<dbReference type="SUPFAM" id="SSF55174">
    <property type="entry name" value="Alpha-L RNA-binding motif"/>
    <property type="match status" value="1"/>
</dbReference>
<proteinExistence type="inferred from homology"/>
<keyword evidence="8" id="KW-0346">Stress response</keyword>
<dbReference type="InterPro" id="IPR025708">
    <property type="entry name" value="HSP15"/>
</dbReference>
<dbReference type="GO" id="GO:0043023">
    <property type="term" value="F:ribosomal large subunit binding"/>
    <property type="evidence" value="ECO:0007669"/>
    <property type="project" value="InterPro"/>
</dbReference>
<dbReference type="EMBL" id="DF952378">
    <property type="protein sequence ID" value="GAN44424.1"/>
    <property type="molecule type" value="Genomic_DNA"/>
</dbReference>
<dbReference type="RefSeq" id="WP_062536054.1">
    <property type="nucleotide sequence ID" value="NZ_DF970177.1"/>
</dbReference>
<keyword evidence="2 4" id="KW-0694">RNA-binding</keyword>
<gene>
    <name evidence="7" type="ORF">MBSD_0959</name>
    <name evidence="8" type="ORF">MBSD_n1173</name>
</gene>
<protein>
    <recommendedName>
        <fullName evidence="4">Heat shock protein 15</fullName>
    </recommendedName>
</protein>
<sequence>MAPRPDTTPAEPAGAVRADVWLWAARFFKTRSLAKRAIAGGKVGVNGGPCKPARMLHAGDRLEVSRGEERFEIEVLLLAEQRGPASVAQTLYRESAESRAAREAARQQRRLAGAVPAPSSRPDKHARRELMRLKERN</sequence>
<dbReference type="SMART" id="SM00363">
    <property type="entry name" value="S4"/>
    <property type="match status" value="1"/>
</dbReference>
<dbReference type="Gene3D" id="3.10.290.10">
    <property type="entry name" value="RNA-binding S4 domain"/>
    <property type="match status" value="1"/>
</dbReference>
<dbReference type="PIRSF" id="PIRSF016821">
    <property type="entry name" value="HSP15"/>
    <property type="match status" value="1"/>
</dbReference>
<dbReference type="EMBL" id="DF970177">
    <property type="protein sequence ID" value="GAP65882.1"/>
    <property type="molecule type" value="Genomic_DNA"/>
</dbReference>
<dbReference type="InterPro" id="IPR002942">
    <property type="entry name" value="S4_RNA-bd"/>
</dbReference>
<dbReference type="STRING" id="1475481.GCA_000953855_01191"/>
<comment type="similarity">
    <text evidence="1 4">Belongs to the HSP15 family.</text>
</comment>
<evidence type="ECO:0000256" key="1">
    <source>
        <dbReference type="ARBA" id="ARBA00008396"/>
    </source>
</evidence>
<name>A0A0K8QN71_9GAMM</name>
<feature type="domain" description="RNA-binding S4" evidence="6">
    <location>
        <begin position="16"/>
        <end position="77"/>
    </location>
</feature>
<dbReference type="GO" id="GO:0034605">
    <property type="term" value="P:cellular response to heat"/>
    <property type="evidence" value="ECO:0007669"/>
    <property type="project" value="InterPro"/>
</dbReference>
<dbReference type="GO" id="GO:0003677">
    <property type="term" value="F:DNA binding"/>
    <property type="evidence" value="ECO:0007669"/>
    <property type="project" value="UniProtKB-KW"/>
</dbReference>
<feature type="compositionally biased region" description="Basic and acidic residues" evidence="5">
    <location>
        <begin position="121"/>
        <end position="137"/>
    </location>
</feature>
<evidence type="ECO:0000256" key="5">
    <source>
        <dbReference type="SAM" id="MobiDB-lite"/>
    </source>
</evidence>
<evidence type="ECO:0000256" key="3">
    <source>
        <dbReference type="ARBA" id="ARBA00023125"/>
    </source>
</evidence>
<evidence type="ECO:0000256" key="4">
    <source>
        <dbReference type="PIRNR" id="PIRNR016821"/>
    </source>
</evidence>
<dbReference type="CDD" id="cd00165">
    <property type="entry name" value="S4"/>
    <property type="match status" value="1"/>
</dbReference>
<dbReference type="Pfam" id="PF01479">
    <property type="entry name" value="S4"/>
    <property type="match status" value="1"/>
</dbReference>
<feature type="region of interest" description="Disordered" evidence="5">
    <location>
        <begin position="98"/>
        <end position="137"/>
    </location>
</feature>
<accession>A0A0K8QN71</accession>
<evidence type="ECO:0000313" key="9">
    <source>
        <dbReference type="Proteomes" id="UP000253740"/>
    </source>
</evidence>
<dbReference type="PROSITE" id="PS50889">
    <property type="entry name" value="S4"/>
    <property type="match status" value="1"/>
</dbReference>
<dbReference type="AlphaFoldDB" id="A0A0K8QN71"/>
<keyword evidence="9" id="KW-1185">Reference proteome</keyword>
<evidence type="ECO:0000313" key="8">
    <source>
        <dbReference type="EMBL" id="GAP65882.1"/>
    </source>
</evidence>
<evidence type="ECO:0000259" key="6">
    <source>
        <dbReference type="SMART" id="SM00363"/>
    </source>
</evidence>
<dbReference type="GO" id="GO:0003727">
    <property type="term" value="F:single-stranded RNA binding"/>
    <property type="evidence" value="ECO:0007669"/>
    <property type="project" value="InterPro"/>
</dbReference>
<reference evidence="7" key="1">
    <citation type="submission" date="2015-03" db="EMBL/GenBank/DDBJ databases">
        <title>Draft genome sequence of Mizugakiibacter sediminis skMP5.</title>
        <authorList>
            <person name="Watanabe T."/>
            <person name="Kojima H."/>
            <person name="Fukui M."/>
        </authorList>
    </citation>
    <scope>NUCLEOTIDE SEQUENCE</scope>
    <source>
        <strain evidence="7">SkMP5</strain>
    </source>
</reference>
<dbReference type="Proteomes" id="UP000253740">
    <property type="component" value="Unassembled WGS sequence"/>
</dbReference>
<dbReference type="HOGENOM" id="CLU_101003_2_1_6"/>
<evidence type="ECO:0000313" key="7">
    <source>
        <dbReference type="EMBL" id="GAN44424.1"/>
    </source>
</evidence>
<organism evidence="8">
    <name type="scientific">Mizugakiibacter sediminis</name>
    <dbReference type="NCBI Taxonomy" id="1475481"/>
    <lineage>
        <taxon>Bacteria</taxon>
        <taxon>Pseudomonadati</taxon>
        <taxon>Pseudomonadota</taxon>
        <taxon>Gammaproteobacteria</taxon>
        <taxon>Lysobacterales</taxon>
        <taxon>Rhodanobacteraceae</taxon>
        <taxon>Mizugakiibacter</taxon>
    </lineage>
</organism>
<keyword evidence="3 4" id="KW-0238">DNA-binding</keyword>
<evidence type="ECO:0000256" key="2">
    <source>
        <dbReference type="ARBA" id="ARBA00022884"/>
    </source>
</evidence>